<dbReference type="EMBL" id="AP019307">
    <property type="protein sequence ID" value="BBH16903.1"/>
    <property type="molecule type" value="Genomic_DNA"/>
</dbReference>
<dbReference type="OrthoDB" id="424472at2"/>
<dbReference type="InterPro" id="IPR052514">
    <property type="entry name" value="SAM-dependent_MTase"/>
</dbReference>
<evidence type="ECO:0000313" key="2">
    <source>
        <dbReference type="EMBL" id="BBH16903.1"/>
    </source>
</evidence>
<sequence>MRRSPALALRRVLQTPKTFTNFPQVFAGLISGSKQPTLIFKIRNGVVMECPNVAGARVPVYEIFAEDAYRFNELTEGLGDTINVIDIGGQIGCFSVGLAKAHPGVRINTYEASPVSAAIATGNVARNGLADRVTVHATAISDSVGELVLEDDGSASGLNGTHGVIGDPNAVGVVAMKSVTVPCITFKDALDAAGGDVALVKIDTEGAEYPIVLGSQPEDWAGVQRVVIEYHPAPGHSWTELEAFFTKAGLTSVRHERVDHELGTHWLRRV</sequence>
<dbReference type="KEGG" id="nbe:Back2_11900"/>
<dbReference type="InterPro" id="IPR006342">
    <property type="entry name" value="FkbM_mtfrase"/>
</dbReference>
<dbReference type="RefSeq" id="WP_125567644.1">
    <property type="nucleotide sequence ID" value="NZ_AP019307.1"/>
</dbReference>
<gene>
    <name evidence="2" type="ORF">Back2_11900</name>
</gene>
<dbReference type="PANTHER" id="PTHR34203:SF15">
    <property type="entry name" value="SLL1173 PROTEIN"/>
    <property type="match status" value="1"/>
</dbReference>
<dbReference type="Pfam" id="PF05050">
    <property type="entry name" value="Methyltransf_21"/>
    <property type="match status" value="1"/>
</dbReference>
<dbReference type="AlphaFoldDB" id="A0A3G9IX09"/>
<dbReference type="NCBIfam" id="TIGR01444">
    <property type="entry name" value="fkbM_fam"/>
    <property type="match status" value="1"/>
</dbReference>
<dbReference type="InterPro" id="IPR029063">
    <property type="entry name" value="SAM-dependent_MTases_sf"/>
</dbReference>
<evidence type="ECO:0000313" key="3">
    <source>
        <dbReference type="Proteomes" id="UP000271573"/>
    </source>
</evidence>
<dbReference type="Proteomes" id="UP000271573">
    <property type="component" value="Chromosome"/>
</dbReference>
<organism evidence="2 3">
    <name type="scientific">Nocardioides baekrokdamisoli</name>
    <dbReference type="NCBI Taxonomy" id="1804624"/>
    <lineage>
        <taxon>Bacteria</taxon>
        <taxon>Bacillati</taxon>
        <taxon>Actinomycetota</taxon>
        <taxon>Actinomycetes</taxon>
        <taxon>Propionibacteriales</taxon>
        <taxon>Nocardioidaceae</taxon>
        <taxon>Nocardioides</taxon>
    </lineage>
</organism>
<name>A0A3G9IX09_9ACTN</name>
<dbReference type="PANTHER" id="PTHR34203">
    <property type="entry name" value="METHYLTRANSFERASE, FKBM FAMILY PROTEIN"/>
    <property type="match status" value="1"/>
</dbReference>
<dbReference type="Gene3D" id="3.40.50.150">
    <property type="entry name" value="Vaccinia Virus protein VP39"/>
    <property type="match status" value="1"/>
</dbReference>
<dbReference type="SUPFAM" id="SSF53335">
    <property type="entry name" value="S-adenosyl-L-methionine-dependent methyltransferases"/>
    <property type="match status" value="1"/>
</dbReference>
<reference evidence="2 3" key="1">
    <citation type="submission" date="2018-11" db="EMBL/GenBank/DDBJ databases">
        <title>Complete genome sequence of Nocardioides baekrokdamisoli strain KCTC 39748.</title>
        <authorList>
            <person name="Kang S.W."/>
            <person name="Lee K.C."/>
            <person name="Kim K.K."/>
            <person name="Kim J.S."/>
            <person name="Kim D.S."/>
            <person name="Ko S.H."/>
            <person name="Yang S.H."/>
            <person name="Shin Y.K."/>
            <person name="Lee J.S."/>
        </authorList>
    </citation>
    <scope>NUCLEOTIDE SEQUENCE [LARGE SCALE GENOMIC DNA]</scope>
    <source>
        <strain evidence="2 3">KCTC 39748</strain>
    </source>
</reference>
<evidence type="ECO:0000259" key="1">
    <source>
        <dbReference type="Pfam" id="PF05050"/>
    </source>
</evidence>
<protein>
    <recommendedName>
        <fullName evidence="1">Methyltransferase FkbM domain-containing protein</fullName>
    </recommendedName>
</protein>
<feature type="domain" description="Methyltransferase FkbM" evidence="1">
    <location>
        <begin position="102"/>
        <end position="249"/>
    </location>
</feature>
<accession>A0A3G9IX09</accession>
<proteinExistence type="predicted"/>
<keyword evidence="3" id="KW-1185">Reference proteome</keyword>